<dbReference type="RefSeq" id="WP_380542176.1">
    <property type="nucleotide sequence ID" value="NZ_JBHFAB010000028.1"/>
</dbReference>
<accession>A0ABV6W4C2</accession>
<sequence>MTQAVAEQSAQAEEGRTPRRRVVHWRYGMGFVLLLASILSLVLVGQIAGWIQDPHDSARAGEAAEFRASALQAALRALPVPGGGVPEAAYAAAVRSVRGVLLDLDYPAAPGAAPTGLTVRLLGSVTSGVLSGHHTTVVTSCYHFDWSTTPATAARSQVPCPTAPVQPAIHTGGGGGGTDSEDAAGSASALVGLAMRLNGLAPAQQAVDPDPAGTRQLLGAAAAAPGVPWHAAYPWRDGQGSAGRVRDTVLAIGTGGVAGCLFVDVHAGALTAWTAPQLAPCTAARAAQAVMVT</sequence>
<evidence type="ECO:0000256" key="1">
    <source>
        <dbReference type="SAM" id="Phobius"/>
    </source>
</evidence>
<protein>
    <submittedName>
        <fullName evidence="2">Uncharacterized protein</fullName>
    </submittedName>
</protein>
<evidence type="ECO:0000313" key="3">
    <source>
        <dbReference type="Proteomes" id="UP001592531"/>
    </source>
</evidence>
<name>A0ABV6W4C2_9ACTN</name>
<comment type="caution">
    <text evidence="2">The sequence shown here is derived from an EMBL/GenBank/DDBJ whole genome shotgun (WGS) entry which is preliminary data.</text>
</comment>
<gene>
    <name evidence="2" type="ORF">ACEZDE_28785</name>
</gene>
<evidence type="ECO:0000313" key="2">
    <source>
        <dbReference type="EMBL" id="MFC1420607.1"/>
    </source>
</evidence>
<organism evidence="2 3">
    <name type="scientific">Streptacidiphilus cavernicola</name>
    <dbReference type="NCBI Taxonomy" id="3342716"/>
    <lineage>
        <taxon>Bacteria</taxon>
        <taxon>Bacillati</taxon>
        <taxon>Actinomycetota</taxon>
        <taxon>Actinomycetes</taxon>
        <taxon>Kitasatosporales</taxon>
        <taxon>Streptomycetaceae</taxon>
        <taxon>Streptacidiphilus</taxon>
    </lineage>
</organism>
<keyword evidence="3" id="KW-1185">Reference proteome</keyword>
<reference evidence="2 3" key="1">
    <citation type="submission" date="2024-09" db="EMBL/GenBank/DDBJ databases">
        <authorList>
            <person name="Lee S.D."/>
        </authorList>
    </citation>
    <scope>NUCLEOTIDE SEQUENCE [LARGE SCALE GENOMIC DNA]</scope>
    <source>
        <strain evidence="2 3">N8-3</strain>
    </source>
</reference>
<dbReference type="Proteomes" id="UP001592531">
    <property type="component" value="Unassembled WGS sequence"/>
</dbReference>
<dbReference type="EMBL" id="JBHFAB010000028">
    <property type="protein sequence ID" value="MFC1420607.1"/>
    <property type="molecule type" value="Genomic_DNA"/>
</dbReference>
<keyword evidence="1" id="KW-0472">Membrane</keyword>
<keyword evidence="1" id="KW-0812">Transmembrane</keyword>
<feature type="transmembrane region" description="Helical" evidence="1">
    <location>
        <begin position="27"/>
        <end position="51"/>
    </location>
</feature>
<keyword evidence="1" id="KW-1133">Transmembrane helix</keyword>
<proteinExistence type="predicted"/>